<feature type="transmembrane region" description="Helical" evidence="6">
    <location>
        <begin position="233"/>
        <end position="255"/>
    </location>
</feature>
<reference evidence="8 9" key="1">
    <citation type="journal article" date="2024" name="Chem. Sci.">
        <title>Discovery of megapolipeptins by genome mining of a Burkholderiales bacteria collection.</title>
        <authorList>
            <person name="Paulo B.S."/>
            <person name="Recchia M.J.J."/>
            <person name="Lee S."/>
            <person name="Fergusson C.H."/>
            <person name="Romanowski S.B."/>
            <person name="Hernandez A."/>
            <person name="Krull N."/>
            <person name="Liu D.Y."/>
            <person name="Cavanagh H."/>
            <person name="Bos A."/>
            <person name="Gray C.A."/>
            <person name="Murphy B.T."/>
            <person name="Linington R.G."/>
            <person name="Eustaquio A.S."/>
        </authorList>
    </citation>
    <scope>NUCLEOTIDE SEQUENCE [LARGE SCALE GENOMIC DNA]</scope>
    <source>
        <strain evidence="8 9">RL17-351-BIE-A</strain>
    </source>
</reference>
<dbReference type="InterPro" id="IPR011701">
    <property type="entry name" value="MFS"/>
</dbReference>
<evidence type="ECO:0000256" key="1">
    <source>
        <dbReference type="ARBA" id="ARBA00004141"/>
    </source>
</evidence>
<evidence type="ECO:0000313" key="8">
    <source>
        <dbReference type="EMBL" id="MFM0239779.1"/>
    </source>
</evidence>
<dbReference type="PANTHER" id="PTHR42718:SF9">
    <property type="entry name" value="MAJOR FACILITATOR SUPERFAMILY MULTIDRUG TRANSPORTER MFSC"/>
    <property type="match status" value="1"/>
</dbReference>
<organism evidence="8 9">
    <name type="scientific">Paraburkholderia phytofirmans</name>
    <dbReference type="NCBI Taxonomy" id="261302"/>
    <lineage>
        <taxon>Bacteria</taxon>
        <taxon>Pseudomonadati</taxon>
        <taxon>Pseudomonadota</taxon>
        <taxon>Betaproteobacteria</taxon>
        <taxon>Burkholderiales</taxon>
        <taxon>Burkholderiaceae</taxon>
        <taxon>Paraburkholderia</taxon>
    </lineage>
</organism>
<keyword evidence="9" id="KW-1185">Reference proteome</keyword>
<keyword evidence="4 6" id="KW-1133">Transmembrane helix</keyword>
<keyword evidence="5 6" id="KW-0472">Membrane</keyword>
<dbReference type="EMBL" id="JAQQDR010000005">
    <property type="protein sequence ID" value="MFM0239779.1"/>
    <property type="molecule type" value="Genomic_DNA"/>
</dbReference>
<protein>
    <submittedName>
        <fullName evidence="8">MFS transporter</fullName>
    </submittedName>
</protein>
<feature type="transmembrane region" description="Helical" evidence="6">
    <location>
        <begin position="147"/>
        <end position="166"/>
    </location>
</feature>
<feature type="transmembrane region" description="Helical" evidence="6">
    <location>
        <begin position="178"/>
        <end position="196"/>
    </location>
</feature>
<evidence type="ECO:0000313" key="9">
    <source>
        <dbReference type="Proteomes" id="UP001629274"/>
    </source>
</evidence>
<feature type="transmembrane region" description="Helical" evidence="6">
    <location>
        <begin position="376"/>
        <end position="397"/>
    </location>
</feature>
<evidence type="ECO:0000256" key="6">
    <source>
        <dbReference type="SAM" id="Phobius"/>
    </source>
</evidence>
<dbReference type="PANTHER" id="PTHR42718">
    <property type="entry name" value="MAJOR FACILITATOR SUPERFAMILY MULTIDRUG TRANSPORTER MFSC"/>
    <property type="match status" value="1"/>
</dbReference>
<keyword evidence="2" id="KW-0813">Transport</keyword>
<feature type="transmembrane region" description="Helical" evidence="6">
    <location>
        <begin position="409"/>
        <end position="430"/>
    </location>
</feature>
<comment type="caution">
    <text evidence="8">The sequence shown here is derived from an EMBL/GenBank/DDBJ whole genome shotgun (WGS) entry which is preliminary data.</text>
</comment>
<feature type="transmembrane region" description="Helical" evidence="6">
    <location>
        <begin position="21"/>
        <end position="48"/>
    </location>
</feature>
<feature type="transmembrane region" description="Helical" evidence="6">
    <location>
        <begin position="275"/>
        <end position="300"/>
    </location>
</feature>
<dbReference type="InterPro" id="IPR020846">
    <property type="entry name" value="MFS_dom"/>
</dbReference>
<dbReference type="RefSeq" id="WP_408263458.1">
    <property type="nucleotide sequence ID" value="NZ_JAQQCK010000012.1"/>
</dbReference>
<dbReference type="Proteomes" id="UP001629274">
    <property type="component" value="Unassembled WGS sequence"/>
</dbReference>
<feature type="domain" description="Major facilitator superfamily (MFS) profile" evidence="7">
    <location>
        <begin position="26"/>
        <end position="476"/>
    </location>
</feature>
<feature type="transmembrane region" description="Helical" evidence="6">
    <location>
        <begin position="115"/>
        <end position="135"/>
    </location>
</feature>
<evidence type="ECO:0000256" key="2">
    <source>
        <dbReference type="ARBA" id="ARBA00022448"/>
    </source>
</evidence>
<feature type="transmembrane region" description="Helical" evidence="6">
    <location>
        <begin position="320"/>
        <end position="339"/>
    </location>
</feature>
<evidence type="ECO:0000256" key="4">
    <source>
        <dbReference type="ARBA" id="ARBA00022989"/>
    </source>
</evidence>
<comment type="subcellular location">
    <subcellularLocation>
        <location evidence="1">Membrane</location>
        <topology evidence="1">Multi-pass membrane protein</topology>
    </subcellularLocation>
</comment>
<dbReference type="InterPro" id="IPR036259">
    <property type="entry name" value="MFS_trans_sf"/>
</dbReference>
<evidence type="ECO:0000259" key="7">
    <source>
        <dbReference type="PROSITE" id="PS50850"/>
    </source>
</evidence>
<evidence type="ECO:0000256" key="3">
    <source>
        <dbReference type="ARBA" id="ARBA00022692"/>
    </source>
</evidence>
<dbReference type="PROSITE" id="PS50850">
    <property type="entry name" value="MFS"/>
    <property type="match status" value="1"/>
</dbReference>
<gene>
    <name evidence="8" type="ORF">PQR03_16745</name>
</gene>
<keyword evidence="3 6" id="KW-0812">Transmembrane</keyword>
<feature type="transmembrane region" description="Helical" evidence="6">
    <location>
        <begin position="450"/>
        <end position="471"/>
    </location>
</feature>
<name>A0ABW9BGM7_9BURK</name>
<feature type="transmembrane region" description="Helical" evidence="6">
    <location>
        <begin position="60"/>
        <end position="78"/>
    </location>
</feature>
<feature type="transmembrane region" description="Helical" evidence="6">
    <location>
        <begin position="351"/>
        <end position="370"/>
    </location>
</feature>
<evidence type="ECO:0000256" key="5">
    <source>
        <dbReference type="ARBA" id="ARBA00023136"/>
    </source>
</evidence>
<accession>A0ABW9BGM7</accession>
<proteinExistence type="predicted"/>
<dbReference type="Pfam" id="PF07690">
    <property type="entry name" value="MFS_1"/>
    <property type="match status" value="1"/>
</dbReference>
<feature type="transmembrane region" description="Helical" evidence="6">
    <location>
        <begin position="208"/>
        <end position="227"/>
    </location>
</feature>
<feature type="transmembrane region" description="Helical" evidence="6">
    <location>
        <begin position="90"/>
        <end position="109"/>
    </location>
</feature>
<dbReference type="Gene3D" id="1.20.1250.20">
    <property type="entry name" value="MFS general substrate transporter like domains"/>
    <property type="match status" value="2"/>
</dbReference>
<sequence length="485" mass="50557">MKTYTALPMARRDSRTPHTTGGWIRVLIILLLLTEQTGLATALFASALPQLGASFRTPHVVWVLSMTTLVGAIVTPLAGRLADLYGKKRILVALSVFATLGSIVSATAGSWDAMLVGRALSGASMAFLPLAYALIQDIFPERMKATAISISSNGLGLITVIGPLIAGEMIDRLGVMSIFWPMVVLSLVGMILMMLFVPETTLRASGRVDWVGAILLGAALAAVLYALDMGMSWGWASSRTIAYVMGGLALVLVWILWERAFPAPLVDVRVLGNRVVLKIILAAAAAMTVISGIASIYPLMLMTPSALGVGYGLGTSATDVAFHTLLGGSLLMLGGLYVGVTARRIHPGAHIATGGLFLVGASVFFAYMHSQSWHYVVAYGLMGLGGMILAACPILIVTTVPADFRAVCAAMLGTTTAVAGTVGTQLTFAIAGTQMVSFSGGLPVYHSSAFTAAFLVLAVIAVLAVAAGLSLRRLSLMPGEIAAQC</sequence>
<dbReference type="SUPFAM" id="SSF103473">
    <property type="entry name" value="MFS general substrate transporter"/>
    <property type="match status" value="2"/>
</dbReference>